<accession>A0A366HM80</accession>
<dbReference type="AlphaFoldDB" id="A0A366HM80"/>
<proteinExistence type="predicted"/>
<comment type="caution">
    <text evidence="2">The sequence shown here is derived from an EMBL/GenBank/DDBJ whole genome shotgun (WGS) entry which is preliminary data.</text>
</comment>
<dbReference type="EMBL" id="QNRR01000005">
    <property type="protein sequence ID" value="RBP43687.1"/>
    <property type="molecule type" value="Genomic_DNA"/>
</dbReference>
<protein>
    <submittedName>
        <fullName evidence="2">Uncharacterized protein</fullName>
    </submittedName>
</protein>
<reference evidence="2 3" key="1">
    <citation type="submission" date="2018-06" db="EMBL/GenBank/DDBJ databases">
        <title>Genomic Encyclopedia of Type Strains, Phase IV (KMG-IV): sequencing the most valuable type-strain genomes for metagenomic binning, comparative biology and taxonomic classification.</title>
        <authorList>
            <person name="Goeker M."/>
        </authorList>
    </citation>
    <scope>NUCLEOTIDE SEQUENCE [LARGE SCALE GENOMIC DNA]</scope>
    <source>
        <strain evidence="2 3">DSM 25532</strain>
    </source>
</reference>
<feature type="chain" id="PRO_5016892940" evidence="1">
    <location>
        <begin position="27"/>
        <end position="285"/>
    </location>
</feature>
<feature type="signal peptide" evidence="1">
    <location>
        <begin position="1"/>
        <end position="26"/>
    </location>
</feature>
<dbReference type="Proteomes" id="UP000253426">
    <property type="component" value="Unassembled WGS sequence"/>
</dbReference>
<name>A0A366HM80_9BACT</name>
<keyword evidence="1" id="KW-0732">Signal</keyword>
<evidence type="ECO:0000313" key="2">
    <source>
        <dbReference type="EMBL" id="RBP43687.1"/>
    </source>
</evidence>
<gene>
    <name evidence="2" type="ORF">DES53_10586</name>
</gene>
<keyword evidence="3" id="KW-1185">Reference proteome</keyword>
<sequence>MHIFRAMRLHTLLSFVCLGLASVSQAQEKPTLTLAREQNWLVIKGAHLPKGEIRINYLEAYCRAGSTDADWMKHTYVGHTTEHLSTSADGKDMKLRCKVKDGLVVDHDIKAGDDEITFDLTVHNPTDKVNEAHWAQPCVRLGDFAGAETSDPKCVDIKLSNSFIFLDGKLTRMPTQPWATKARYVPGQVWCPKDVPRTDVNPRPLSTLVPSNGLIGCFSQDGKWLYAMAFEPYQELFQGVAKCLHSDFRIGEVKPGETKKIHGKIYLMTNDVNALVKRYEKDFPR</sequence>
<evidence type="ECO:0000256" key="1">
    <source>
        <dbReference type="SAM" id="SignalP"/>
    </source>
</evidence>
<organism evidence="2 3">
    <name type="scientific">Roseimicrobium gellanilyticum</name>
    <dbReference type="NCBI Taxonomy" id="748857"/>
    <lineage>
        <taxon>Bacteria</taxon>
        <taxon>Pseudomonadati</taxon>
        <taxon>Verrucomicrobiota</taxon>
        <taxon>Verrucomicrobiia</taxon>
        <taxon>Verrucomicrobiales</taxon>
        <taxon>Verrucomicrobiaceae</taxon>
        <taxon>Roseimicrobium</taxon>
    </lineage>
</organism>
<evidence type="ECO:0000313" key="3">
    <source>
        <dbReference type="Proteomes" id="UP000253426"/>
    </source>
</evidence>